<keyword evidence="1" id="KW-0732">Signal</keyword>
<evidence type="ECO:0000313" key="2">
    <source>
        <dbReference type="EMBL" id="MBT1689029.1"/>
    </source>
</evidence>
<feature type="chain" id="PRO_5042878987" evidence="1">
    <location>
        <begin position="21"/>
        <end position="362"/>
    </location>
</feature>
<dbReference type="AlphaFoldDB" id="A0AAP2GF46"/>
<dbReference type="PROSITE" id="PS51257">
    <property type="entry name" value="PROKAR_LIPOPROTEIN"/>
    <property type="match status" value="1"/>
</dbReference>
<name>A0AAP2GF46_9BACT</name>
<protein>
    <submittedName>
        <fullName evidence="2">Uncharacterized protein</fullName>
    </submittedName>
</protein>
<proteinExistence type="predicted"/>
<comment type="caution">
    <text evidence="2">The sequence shown here is derived from an EMBL/GenBank/DDBJ whole genome shotgun (WGS) entry which is preliminary data.</text>
</comment>
<accession>A0AAP2GF46</accession>
<evidence type="ECO:0000313" key="3">
    <source>
        <dbReference type="Proteomes" id="UP001319180"/>
    </source>
</evidence>
<dbReference type="RefSeq" id="WP_254092253.1">
    <property type="nucleotide sequence ID" value="NZ_JAHESC010000034.1"/>
</dbReference>
<dbReference type="EMBL" id="JAHESC010000034">
    <property type="protein sequence ID" value="MBT1689029.1"/>
    <property type="molecule type" value="Genomic_DNA"/>
</dbReference>
<dbReference type="Proteomes" id="UP001319180">
    <property type="component" value="Unassembled WGS sequence"/>
</dbReference>
<organism evidence="2 3">
    <name type="scientific">Dawidia soli</name>
    <dbReference type="NCBI Taxonomy" id="2782352"/>
    <lineage>
        <taxon>Bacteria</taxon>
        <taxon>Pseudomonadati</taxon>
        <taxon>Bacteroidota</taxon>
        <taxon>Cytophagia</taxon>
        <taxon>Cytophagales</taxon>
        <taxon>Chryseotaleaceae</taxon>
        <taxon>Dawidia</taxon>
    </lineage>
</organism>
<evidence type="ECO:0000256" key="1">
    <source>
        <dbReference type="SAM" id="SignalP"/>
    </source>
</evidence>
<sequence>MVKIFRLFVFALVAASVLMACSGEDGDPGVAGAKGDKGDNGAVGADGEDGADAAAKNGYFQGTIKGTRRDGAAFEEPFNFQYVYGDQEYETYQVLLQRFETAAGAIADAMVQEAQQSGVDMSAPLDKGFMKLWLYNNPEGAGFVPGELQVYFTKGLSATQVFRLEAKPHLEDAFYDRVIEIAPDHNGLYNFAHNNAGQVAYMEYYDASGKTLLSYAFPLQLAGVDYVFAYDAETGALQYYEINGEQFNDGALFDKYHEIRFVYNDEFGKHVFEKNDGTPLYEYVDEVPADAFAITNFSQADGVVSFDFSITISKYRGFMGGRSPMGPILIHGQNSTGHDLTITGKFNSGTPVYQEAVGRRGA</sequence>
<reference evidence="2 3" key="1">
    <citation type="submission" date="2021-05" db="EMBL/GenBank/DDBJ databases">
        <title>A Polyphasic approach of four new species of the genus Ohtaekwangia: Ohtaekwangia histidinii sp. nov., Ohtaekwangia cretensis sp. nov., Ohtaekwangia indiensis sp. nov., Ohtaekwangia reichenbachii sp. nov. from diverse environment.</title>
        <authorList>
            <person name="Octaviana S."/>
        </authorList>
    </citation>
    <scope>NUCLEOTIDE SEQUENCE [LARGE SCALE GENOMIC DNA]</scope>
    <source>
        <strain evidence="2 3">PWU37</strain>
    </source>
</reference>
<gene>
    <name evidence="2" type="ORF">KK078_20860</name>
</gene>
<keyword evidence="3" id="KW-1185">Reference proteome</keyword>
<feature type="signal peptide" evidence="1">
    <location>
        <begin position="1"/>
        <end position="20"/>
    </location>
</feature>